<sequence>MEKDLLATCQRNNSVRSCNGNNNNNNGFVATYEVMLLLAITLKGQLLQRAGMLSAKNSCLSSVRLFAVSIIRRSSSLSAPTLPFVRLAINASRISNSDCLKLFTSFWMMN</sequence>
<evidence type="ECO:0000313" key="1">
    <source>
        <dbReference type="EnsemblMetazoa" id="AMEM016609-PA"/>
    </source>
</evidence>
<evidence type="ECO:0000313" key="2">
    <source>
        <dbReference type="Proteomes" id="UP000075903"/>
    </source>
</evidence>
<reference evidence="1" key="1">
    <citation type="submission" date="2020-05" db="UniProtKB">
        <authorList>
            <consortium name="EnsemblMetazoa"/>
        </authorList>
    </citation>
    <scope>IDENTIFICATION</scope>
    <source>
        <strain evidence="1">MAF</strain>
    </source>
</reference>
<keyword evidence="2" id="KW-1185">Reference proteome</keyword>
<name>A0A182VKQ0_ANOME</name>
<proteinExistence type="predicted"/>
<accession>A0A182VKQ0</accession>
<dbReference type="AlphaFoldDB" id="A0A182VKQ0"/>
<organism evidence="1 2">
    <name type="scientific">Anopheles merus</name>
    <name type="common">Mosquito</name>
    <dbReference type="NCBI Taxonomy" id="30066"/>
    <lineage>
        <taxon>Eukaryota</taxon>
        <taxon>Metazoa</taxon>
        <taxon>Ecdysozoa</taxon>
        <taxon>Arthropoda</taxon>
        <taxon>Hexapoda</taxon>
        <taxon>Insecta</taxon>
        <taxon>Pterygota</taxon>
        <taxon>Neoptera</taxon>
        <taxon>Endopterygota</taxon>
        <taxon>Diptera</taxon>
        <taxon>Nematocera</taxon>
        <taxon>Culicoidea</taxon>
        <taxon>Culicidae</taxon>
        <taxon>Anophelinae</taxon>
        <taxon>Anopheles</taxon>
    </lineage>
</organism>
<dbReference type="Proteomes" id="UP000075903">
    <property type="component" value="Unassembled WGS sequence"/>
</dbReference>
<dbReference type="EnsemblMetazoa" id="AMEM016609-RA">
    <property type="protein sequence ID" value="AMEM016609-PA"/>
    <property type="gene ID" value="AMEM016609"/>
</dbReference>
<protein>
    <submittedName>
        <fullName evidence="1">Uncharacterized protein</fullName>
    </submittedName>
</protein>
<dbReference type="VEuPathDB" id="VectorBase:AMEM016609"/>